<dbReference type="SUPFAM" id="SSF82544">
    <property type="entry name" value="GckA/TtuD-like"/>
    <property type="match status" value="1"/>
</dbReference>
<organism evidence="2 3">
    <name type="scientific">Cupriavidus oxalaticus</name>
    <dbReference type="NCBI Taxonomy" id="96344"/>
    <lineage>
        <taxon>Bacteria</taxon>
        <taxon>Pseudomonadati</taxon>
        <taxon>Pseudomonadota</taxon>
        <taxon>Betaproteobacteria</taxon>
        <taxon>Burkholderiales</taxon>
        <taxon>Burkholderiaceae</taxon>
        <taxon>Cupriavidus</taxon>
    </lineage>
</organism>
<dbReference type="InterPro" id="IPR038614">
    <property type="entry name" value="GK_N_sf"/>
</dbReference>
<evidence type="ECO:0000313" key="3">
    <source>
        <dbReference type="Proteomes" id="UP000256862"/>
    </source>
</evidence>
<dbReference type="Pfam" id="PF13660">
    <property type="entry name" value="DUF4147"/>
    <property type="match status" value="1"/>
</dbReference>
<name>A0A976BG83_9BURK</name>
<comment type="caution">
    <text evidence="2">The sequence shown here is derived from an EMBL/GenBank/DDBJ whole genome shotgun (WGS) entry which is preliminary data.</text>
</comment>
<accession>A0A976BG83</accession>
<dbReference type="AlphaFoldDB" id="A0A976BG83"/>
<dbReference type="RefSeq" id="WP_063239519.1">
    <property type="nucleotide sequence ID" value="NZ_CP032518.1"/>
</dbReference>
<feature type="domain" description="MOFRL-associated" evidence="1">
    <location>
        <begin position="17"/>
        <end position="71"/>
    </location>
</feature>
<reference evidence="2 3" key="1">
    <citation type="submission" date="2018-01" db="EMBL/GenBank/DDBJ databases">
        <authorList>
            <person name="Clerissi C."/>
        </authorList>
    </citation>
    <scope>NUCLEOTIDE SEQUENCE [LARGE SCALE GENOMIC DNA]</scope>
    <source>
        <strain evidence="2">Cupriavidus oxalaticus LMG 2235</strain>
        <plasmid evidence="3">co2235_mp</plasmid>
    </source>
</reference>
<geneLocation type="plasmid" evidence="3">
    <name>co2235_mp</name>
</geneLocation>
<dbReference type="InterPro" id="IPR025286">
    <property type="entry name" value="MOFRL_assoc_dom"/>
</dbReference>
<proteinExistence type="predicted"/>
<sequence>MNAPFSRTLARHLLTPPRGRTIVIGAGKAAAAMAAALEAAWPGHQEALQGPVVTRYGYAVPCSRIEIVEAAPA</sequence>
<dbReference type="EMBL" id="OGUS01000132">
    <property type="protein sequence ID" value="SPC17871.1"/>
    <property type="molecule type" value="Genomic_DNA"/>
</dbReference>
<evidence type="ECO:0000313" key="2">
    <source>
        <dbReference type="EMBL" id="SPC17871.1"/>
    </source>
</evidence>
<evidence type="ECO:0000259" key="1">
    <source>
        <dbReference type="Pfam" id="PF13660"/>
    </source>
</evidence>
<dbReference type="Gene3D" id="3.40.50.10180">
    <property type="entry name" value="Glycerate kinase, MOFRL-like N-terminal domain"/>
    <property type="match status" value="1"/>
</dbReference>
<dbReference type="GeneID" id="303488274"/>
<dbReference type="Proteomes" id="UP000256862">
    <property type="component" value="Plasmid CO2235_mp"/>
</dbReference>
<gene>
    <name evidence="2" type="ORF">CO2235_MP10220</name>
</gene>
<protein>
    <recommendedName>
        <fullName evidence="1">MOFRL-associated domain-containing protein</fullName>
    </recommendedName>
</protein>